<evidence type="ECO:0000256" key="7">
    <source>
        <dbReference type="ARBA" id="ARBA00023136"/>
    </source>
</evidence>
<dbReference type="InterPro" id="IPR023058">
    <property type="entry name" value="PPIase_PpiC_CS"/>
</dbReference>
<evidence type="ECO:0000256" key="9">
    <source>
        <dbReference type="ARBA" id="ARBA00023235"/>
    </source>
</evidence>
<evidence type="ECO:0000259" key="12">
    <source>
        <dbReference type="PROSITE" id="PS50198"/>
    </source>
</evidence>
<dbReference type="PANTHER" id="PTHR47245">
    <property type="entry name" value="PEPTIDYLPROLYL ISOMERASE"/>
    <property type="match status" value="1"/>
</dbReference>
<dbReference type="GO" id="GO:0005886">
    <property type="term" value="C:plasma membrane"/>
    <property type="evidence" value="ECO:0007669"/>
    <property type="project" value="UniProtKB-SubCell"/>
</dbReference>
<comment type="caution">
    <text evidence="13">The sequence shown here is derived from an EMBL/GenBank/DDBJ whole genome shotgun (WGS) entry which is preliminary data.</text>
</comment>
<keyword evidence="7 11" id="KW-0472">Membrane</keyword>
<evidence type="ECO:0000256" key="6">
    <source>
        <dbReference type="ARBA" id="ARBA00023110"/>
    </source>
</evidence>
<evidence type="ECO:0000256" key="1">
    <source>
        <dbReference type="ARBA" id="ARBA00000971"/>
    </source>
</evidence>
<feature type="domain" description="PpiC" evidence="12">
    <location>
        <begin position="136"/>
        <end position="226"/>
    </location>
</feature>
<comment type="similarity">
    <text evidence="3 11">Belongs to the PrsA family.</text>
</comment>
<dbReference type="PROSITE" id="PS50198">
    <property type="entry name" value="PPIC_PPIASE_2"/>
    <property type="match status" value="1"/>
</dbReference>
<dbReference type="AlphaFoldDB" id="A0A0L0QTQ1"/>
<organism evidence="13 14">
    <name type="scientific">Virgibacillus pantothenticus</name>
    <dbReference type="NCBI Taxonomy" id="1473"/>
    <lineage>
        <taxon>Bacteria</taxon>
        <taxon>Bacillati</taxon>
        <taxon>Bacillota</taxon>
        <taxon>Bacilli</taxon>
        <taxon>Bacillales</taxon>
        <taxon>Bacillaceae</taxon>
        <taxon>Virgibacillus</taxon>
    </lineage>
</organism>
<evidence type="ECO:0000256" key="8">
    <source>
        <dbReference type="ARBA" id="ARBA00023139"/>
    </source>
</evidence>
<evidence type="ECO:0000313" key="13">
    <source>
        <dbReference type="EMBL" id="KNE21956.1"/>
    </source>
</evidence>
<keyword evidence="4 11" id="KW-1003">Cell membrane</keyword>
<dbReference type="Gene3D" id="3.10.50.40">
    <property type="match status" value="1"/>
</dbReference>
<keyword evidence="14" id="KW-1185">Reference proteome</keyword>
<dbReference type="PROSITE" id="PS51257">
    <property type="entry name" value="PROKAR_LIPOPROTEIN"/>
    <property type="match status" value="1"/>
</dbReference>
<keyword evidence="6 11" id="KW-0697">Rotamase</keyword>
<reference evidence="14" key="1">
    <citation type="submission" date="2015-07" db="EMBL/GenBank/DDBJ databases">
        <title>Fjat-10053 dsm26.</title>
        <authorList>
            <person name="Liu B."/>
            <person name="Wang J."/>
            <person name="Zhu Y."/>
            <person name="Liu G."/>
            <person name="Chen Q."/>
            <person name="Chen Z."/>
            <person name="Lan J."/>
            <person name="Che J."/>
            <person name="Ge C."/>
            <person name="Shi H."/>
            <person name="Pan Z."/>
            <person name="Liu X."/>
        </authorList>
    </citation>
    <scope>NUCLEOTIDE SEQUENCE [LARGE SCALE GENOMIC DNA]</scope>
    <source>
        <strain evidence="14">DSM 26</strain>
    </source>
</reference>
<dbReference type="RefSeq" id="WP_050350239.1">
    <property type="nucleotide sequence ID" value="NZ_CP073011.1"/>
</dbReference>
<dbReference type="Pfam" id="PF13616">
    <property type="entry name" value="Rotamase_3"/>
    <property type="match status" value="1"/>
</dbReference>
<dbReference type="GeneID" id="66869696"/>
<comment type="subcellular location">
    <subcellularLocation>
        <location evidence="2 11">Cell membrane</location>
        <topology evidence="2 11">Lipid-anchor</topology>
    </subcellularLocation>
</comment>
<dbReference type="PANTHER" id="PTHR47245:SF1">
    <property type="entry name" value="FOLDASE PROTEIN PRSA"/>
    <property type="match status" value="1"/>
</dbReference>
<dbReference type="SUPFAM" id="SSF109998">
    <property type="entry name" value="Triger factor/SurA peptide-binding domain-like"/>
    <property type="match status" value="1"/>
</dbReference>
<evidence type="ECO:0000256" key="3">
    <source>
        <dbReference type="ARBA" id="ARBA00006071"/>
    </source>
</evidence>
<dbReference type="Proteomes" id="UP000036780">
    <property type="component" value="Unassembled WGS sequence"/>
</dbReference>
<keyword evidence="8 11" id="KW-0564">Palmitate</keyword>
<dbReference type="GO" id="GO:0006457">
    <property type="term" value="P:protein folding"/>
    <property type="evidence" value="ECO:0007669"/>
    <property type="project" value="UniProtKB-UniRule"/>
</dbReference>
<dbReference type="InterPro" id="IPR050245">
    <property type="entry name" value="PrsA_foldase"/>
</dbReference>
<dbReference type="OrthoDB" id="14196at2"/>
<keyword evidence="5 11" id="KW-0732">Signal</keyword>
<dbReference type="PATRIC" id="fig|1473.5.peg.3737"/>
<evidence type="ECO:0000256" key="5">
    <source>
        <dbReference type="ARBA" id="ARBA00022729"/>
    </source>
</evidence>
<protein>
    <recommendedName>
        <fullName evidence="11">Foldase protein PrsA</fullName>
        <ecNumber evidence="11">5.2.1.8</ecNumber>
    </recommendedName>
</protein>
<gene>
    <name evidence="11" type="primary">prsA</name>
    <name evidence="13" type="ORF">AFK71_03910</name>
</gene>
<dbReference type="EC" id="5.2.1.8" evidence="11"/>
<dbReference type="InterPro" id="IPR027304">
    <property type="entry name" value="Trigger_fact/SurA_dom_sf"/>
</dbReference>
<keyword evidence="10 11" id="KW-0449">Lipoprotein</keyword>
<dbReference type="InterPro" id="IPR023059">
    <property type="entry name" value="Foldase_PrsA"/>
</dbReference>
<sequence>MKKTAIAVTLAVSVLALGACSSGDDEAVVETKAGNVTKEEFYEALKDRHGEKVLQELVTMEVLGDKYDVSDDQVDEEIKKMKDQLGDQYDMAIEQQFGSEDELRNIIKISLLQEEAIAEDVKIKEEELKQLYDRKNTEVKAQHILVEDEKTAKEVKKKLDDGKGFSDLAKEYSTDDGSAKKGGDLGYFSAGQMVPEFEDAAYSMKKNEISDPVKTQHGFHIIKVNDKREKEEKLGKFEDVKEDLRRELLTKKMDPAKMQEKINKLIQDANVDVKIDKYKDMFKQNEEKKDAEDTEAKG</sequence>
<proteinExistence type="inferred from homology"/>
<dbReference type="PROSITE" id="PS01096">
    <property type="entry name" value="PPIC_PPIASE_1"/>
    <property type="match status" value="1"/>
</dbReference>
<dbReference type="GO" id="GO:0003755">
    <property type="term" value="F:peptidyl-prolyl cis-trans isomerase activity"/>
    <property type="evidence" value="ECO:0007669"/>
    <property type="project" value="UniProtKB-UniRule"/>
</dbReference>
<evidence type="ECO:0000256" key="2">
    <source>
        <dbReference type="ARBA" id="ARBA00004193"/>
    </source>
</evidence>
<dbReference type="EMBL" id="LGTO01000004">
    <property type="protein sequence ID" value="KNE21956.1"/>
    <property type="molecule type" value="Genomic_DNA"/>
</dbReference>
<accession>A0A0L0QTQ1</accession>
<dbReference type="InterPro" id="IPR000297">
    <property type="entry name" value="PPIase_PpiC"/>
</dbReference>
<evidence type="ECO:0000256" key="11">
    <source>
        <dbReference type="HAMAP-Rule" id="MF_01145"/>
    </source>
</evidence>
<dbReference type="HAMAP" id="MF_01145">
    <property type="entry name" value="Foldase_PrsA"/>
    <property type="match status" value="1"/>
</dbReference>
<comment type="catalytic activity">
    <reaction evidence="1 11">
        <text>[protein]-peptidylproline (omega=180) = [protein]-peptidylproline (omega=0)</text>
        <dbReference type="Rhea" id="RHEA:16237"/>
        <dbReference type="Rhea" id="RHEA-COMP:10747"/>
        <dbReference type="Rhea" id="RHEA-COMP:10748"/>
        <dbReference type="ChEBI" id="CHEBI:83833"/>
        <dbReference type="ChEBI" id="CHEBI:83834"/>
        <dbReference type="EC" id="5.2.1.8"/>
    </reaction>
</comment>
<name>A0A0L0QTQ1_VIRPA</name>
<evidence type="ECO:0000313" key="14">
    <source>
        <dbReference type="Proteomes" id="UP000036780"/>
    </source>
</evidence>
<dbReference type="SUPFAM" id="SSF54534">
    <property type="entry name" value="FKBP-like"/>
    <property type="match status" value="1"/>
</dbReference>
<evidence type="ECO:0000256" key="10">
    <source>
        <dbReference type="ARBA" id="ARBA00023288"/>
    </source>
</evidence>
<evidence type="ECO:0000256" key="4">
    <source>
        <dbReference type="ARBA" id="ARBA00022475"/>
    </source>
</evidence>
<comment type="function">
    <text evidence="11">Plays a major role in protein secretion by helping the post-translocational extracellular folding of several secreted proteins.</text>
</comment>
<keyword evidence="9 11" id="KW-0413">Isomerase</keyword>
<dbReference type="InterPro" id="IPR046357">
    <property type="entry name" value="PPIase_dom_sf"/>
</dbReference>